<accession>A0A285JPS9</accession>
<evidence type="ECO:0000256" key="1">
    <source>
        <dbReference type="SAM" id="MobiDB-lite"/>
    </source>
</evidence>
<proteinExistence type="predicted"/>
<dbReference type="EMBL" id="OBDY01000023">
    <property type="protein sequence ID" value="SNY62304.1"/>
    <property type="molecule type" value="Genomic_DNA"/>
</dbReference>
<feature type="region of interest" description="Disordered" evidence="1">
    <location>
        <begin position="1"/>
        <end position="23"/>
    </location>
</feature>
<organism evidence="2 3">
    <name type="scientific">Paractinoplanes atraurantiacus</name>
    <dbReference type="NCBI Taxonomy" id="1036182"/>
    <lineage>
        <taxon>Bacteria</taxon>
        <taxon>Bacillati</taxon>
        <taxon>Actinomycetota</taxon>
        <taxon>Actinomycetes</taxon>
        <taxon>Micromonosporales</taxon>
        <taxon>Micromonosporaceae</taxon>
        <taxon>Paractinoplanes</taxon>
    </lineage>
</organism>
<keyword evidence="3" id="KW-1185">Reference proteome</keyword>
<reference evidence="2 3" key="1">
    <citation type="submission" date="2017-09" db="EMBL/GenBank/DDBJ databases">
        <authorList>
            <person name="Ehlers B."/>
            <person name="Leendertz F.H."/>
        </authorList>
    </citation>
    <scope>NUCLEOTIDE SEQUENCE [LARGE SCALE GENOMIC DNA]</scope>
    <source>
        <strain evidence="2 3">CGMCC 4.6857</strain>
    </source>
</reference>
<evidence type="ECO:0000313" key="2">
    <source>
        <dbReference type="EMBL" id="SNY62304.1"/>
    </source>
</evidence>
<protein>
    <submittedName>
        <fullName evidence="2">Uncharacterized protein</fullName>
    </submittedName>
</protein>
<evidence type="ECO:0000313" key="3">
    <source>
        <dbReference type="Proteomes" id="UP000219612"/>
    </source>
</evidence>
<name>A0A285JPS9_9ACTN</name>
<dbReference type="Proteomes" id="UP000219612">
    <property type="component" value="Unassembled WGS sequence"/>
</dbReference>
<sequence length="132" mass="14557">MKPPNNRHNVNSIRPQSPPKNKNTIVLPGTDVLGDLAEISAGRGTWIEQANQYEVNGRRYIVESTGTVIPVSGPGFVNLSRPEYRVLKQLIGSGGDIDAAREALRRDPSISEADWQPALDVFKHHKSYRGEA</sequence>
<dbReference type="AlphaFoldDB" id="A0A285JPS9"/>
<gene>
    <name evidence="2" type="ORF">SAMN05421748_123122</name>
</gene>